<name>A0A8J9TAE8_PHATR</name>
<sequence length="249" mass="27724">MPDPLIRMNNTAIVLMQRGANLEAVDLLLCALDHMKTFLGPTENPLASTICAGDDLFSGGTVVAVMLDNDSTDPTSAGKYQPRNLLEIARSEATHDIADFFFEYVFLFHPAFTAQNRSPKTQGITAAFLLYNTGVAYQRNGVCTETSKFFENALTLYSRASTLIEEFDGTFASSLSQALYVLALALHINIASIHFRFFNQVELDKALAQFHSKFCLISRNDMQDETYKFFATSSWFYSVFTLRRPAAAA</sequence>
<organism evidence="1">
    <name type="scientific">Phaeodactylum tricornutum</name>
    <name type="common">Diatom</name>
    <dbReference type="NCBI Taxonomy" id="2850"/>
    <lineage>
        <taxon>Eukaryota</taxon>
        <taxon>Sar</taxon>
        <taxon>Stramenopiles</taxon>
        <taxon>Ochrophyta</taxon>
        <taxon>Bacillariophyta</taxon>
        <taxon>Bacillariophyceae</taxon>
        <taxon>Bacillariophycidae</taxon>
        <taxon>Naviculales</taxon>
        <taxon>Phaeodactylaceae</taxon>
        <taxon>Phaeodactylum</taxon>
    </lineage>
</organism>
<dbReference type="AlphaFoldDB" id="A0A8J9TAE8"/>
<reference evidence="1" key="1">
    <citation type="submission" date="2022-02" db="EMBL/GenBank/DDBJ databases">
        <authorList>
            <person name="Giguere J D."/>
        </authorList>
    </citation>
    <scope>NUCLEOTIDE SEQUENCE</scope>
    <source>
        <strain evidence="1">CCAP 1055/1</strain>
    </source>
</reference>
<dbReference type="Proteomes" id="UP000836788">
    <property type="component" value="Chromosome 15"/>
</dbReference>
<gene>
    <name evidence="1" type="ORF">PTTT1_LOCUS16540</name>
</gene>
<dbReference type="EMBL" id="OU594956">
    <property type="protein sequence ID" value="CAG9281458.1"/>
    <property type="molecule type" value="Genomic_DNA"/>
</dbReference>
<accession>A0A8J9TAE8</accession>
<proteinExistence type="predicted"/>
<protein>
    <submittedName>
        <fullName evidence="1">Uncharacterized protein</fullName>
    </submittedName>
</protein>
<evidence type="ECO:0000313" key="1">
    <source>
        <dbReference type="EMBL" id="CAG9281458.1"/>
    </source>
</evidence>